<accession>A0A8C0W4F7</accession>
<protein>
    <recommendedName>
        <fullName evidence="4">Outer dense fiber protein 4</fullName>
    </recommendedName>
</protein>
<name>A0A8C0W4F7_CASCN</name>
<sequence>MTREGGDERVPEGSEGEEDQHLRPGKEGEVTFIFFTLLLFPINLWIFELKRNISIPIGWSYFLGWLVFILYATCGVLCYLNHKNFWSLILSRPSGPVFCCSSFGTVQEFSSRTECKVSSHTSPTQEVILDPQQQDTHLPPVSVHSSHSPKTVG</sequence>
<feature type="transmembrane region" description="Helical" evidence="2">
    <location>
        <begin position="30"/>
        <end position="47"/>
    </location>
</feature>
<evidence type="ECO:0000313" key="3">
    <source>
        <dbReference type="Ensembl" id="ENSCCNP00000003131.1"/>
    </source>
</evidence>
<reference evidence="3" key="1">
    <citation type="submission" date="2023-09" db="UniProtKB">
        <authorList>
            <consortium name="Ensembl"/>
        </authorList>
    </citation>
    <scope>IDENTIFICATION</scope>
</reference>
<organism evidence="3">
    <name type="scientific">Castor canadensis</name>
    <name type="common">American beaver</name>
    <dbReference type="NCBI Taxonomy" id="51338"/>
    <lineage>
        <taxon>Eukaryota</taxon>
        <taxon>Metazoa</taxon>
        <taxon>Chordata</taxon>
        <taxon>Craniata</taxon>
        <taxon>Vertebrata</taxon>
        <taxon>Euteleostomi</taxon>
        <taxon>Mammalia</taxon>
        <taxon>Eutheria</taxon>
        <taxon>Euarchontoglires</taxon>
        <taxon>Glires</taxon>
        <taxon>Rodentia</taxon>
        <taxon>Castorimorpha</taxon>
        <taxon>Castoridae</taxon>
        <taxon>Castor</taxon>
    </lineage>
</organism>
<dbReference type="Ensembl" id="ENSCCNT00000004132.1">
    <property type="protein sequence ID" value="ENSCCNP00000003131.1"/>
    <property type="gene ID" value="ENSCCNG00000003383.1"/>
</dbReference>
<proteinExistence type="predicted"/>
<feature type="region of interest" description="Disordered" evidence="1">
    <location>
        <begin position="1"/>
        <end position="22"/>
    </location>
</feature>
<evidence type="ECO:0000256" key="2">
    <source>
        <dbReference type="SAM" id="Phobius"/>
    </source>
</evidence>
<evidence type="ECO:0000256" key="1">
    <source>
        <dbReference type="SAM" id="MobiDB-lite"/>
    </source>
</evidence>
<feature type="compositionally biased region" description="Basic and acidic residues" evidence="1">
    <location>
        <begin position="1"/>
        <end position="12"/>
    </location>
</feature>
<keyword evidence="2" id="KW-1133">Transmembrane helix</keyword>
<dbReference type="AlphaFoldDB" id="A0A8C0W4F7"/>
<keyword evidence="2" id="KW-0472">Membrane</keyword>
<evidence type="ECO:0008006" key="4">
    <source>
        <dbReference type="Google" id="ProtNLM"/>
    </source>
</evidence>
<keyword evidence="2" id="KW-0812">Transmembrane</keyword>
<feature type="transmembrane region" description="Helical" evidence="2">
    <location>
        <begin position="59"/>
        <end position="80"/>
    </location>
</feature>